<dbReference type="EMBL" id="POUA01000510">
    <property type="protein sequence ID" value="PZG24095.1"/>
    <property type="molecule type" value="Genomic_DNA"/>
</dbReference>
<dbReference type="InterPro" id="IPR029063">
    <property type="entry name" value="SAM-dependent_MTases_sf"/>
</dbReference>
<keyword evidence="3" id="KW-1185">Reference proteome</keyword>
<dbReference type="InterPro" id="IPR006764">
    <property type="entry name" value="SAM_dep_MeTrfase_SAV2177_type"/>
</dbReference>
<dbReference type="SUPFAM" id="SSF53335">
    <property type="entry name" value="S-adenosyl-L-methionine-dependent methyltransferases"/>
    <property type="match status" value="1"/>
</dbReference>
<name>A0A2W2F7G1_9ACTN</name>
<accession>A0A2W2F7G1</accession>
<reference evidence="2 3" key="1">
    <citation type="submission" date="2018-01" db="EMBL/GenBank/DDBJ databases">
        <title>Draft genome sequence of Sphaerisporangium sp. 7K107.</title>
        <authorList>
            <person name="Sahin N."/>
            <person name="Saygin H."/>
            <person name="Ay H."/>
        </authorList>
    </citation>
    <scope>NUCLEOTIDE SEQUENCE [LARGE SCALE GENOMIC DNA]</scope>
    <source>
        <strain evidence="2 3">7K107</strain>
    </source>
</reference>
<organism evidence="2 3">
    <name type="scientific">Spongiactinospora gelatinilytica</name>
    <dbReference type="NCBI Taxonomy" id="2666298"/>
    <lineage>
        <taxon>Bacteria</taxon>
        <taxon>Bacillati</taxon>
        <taxon>Actinomycetota</taxon>
        <taxon>Actinomycetes</taxon>
        <taxon>Streptosporangiales</taxon>
        <taxon>Streptosporangiaceae</taxon>
        <taxon>Spongiactinospora</taxon>
    </lineage>
</organism>
<proteinExistence type="predicted"/>
<dbReference type="AlphaFoldDB" id="A0A2W2F7G1"/>
<evidence type="ECO:0000256" key="1">
    <source>
        <dbReference type="SAM" id="MobiDB-lite"/>
    </source>
</evidence>
<feature type="region of interest" description="Disordered" evidence="1">
    <location>
        <begin position="1"/>
        <end position="25"/>
    </location>
</feature>
<dbReference type="PIRSF" id="PIRSF017393">
    <property type="entry name" value="MTase_SAV2177"/>
    <property type="match status" value="1"/>
</dbReference>
<evidence type="ECO:0000313" key="2">
    <source>
        <dbReference type="EMBL" id="PZG24095.1"/>
    </source>
</evidence>
<evidence type="ECO:0008006" key="4">
    <source>
        <dbReference type="Google" id="ProtNLM"/>
    </source>
</evidence>
<evidence type="ECO:0000313" key="3">
    <source>
        <dbReference type="Proteomes" id="UP000248544"/>
    </source>
</evidence>
<sequence>MWREKREPAEQPGSSSTGPWPQSEVRPVDENRALANIASAFGGFNPNVPNSARIYDYLLGGKNHFPPDREAAAELLKQSPHIRAGVRANRKFLIRTTRDLARRGYTQFIDLGSGLPTQQNVHQVVQAVNPDARVVYADNDLMAVTHGRALLNAPGVTMLQGDIRRPDEILNAPALTELLDLRRPVVVVAVAVLHFVSDREDPAGIIARLRARLAPGSRLVVSHACTDEASDEQIAEGHAVYARSSSPAAFRRSEDIAAMLAACTMEPPGLVPVSEWKPDPDIPAEDVGNAIFLGGIADLNAYGPLERG</sequence>
<dbReference type="Proteomes" id="UP000248544">
    <property type="component" value="Unassembled WGS sequence"/>
</dbReference>
<dbReference type="Gene3D" id="3.40.50.150">
    <property type="entry name" value="Vaccinia Virus protein VP39"/>
    <property type="match status" value="1"/>
</dbReference>
<dbReference type="Pfam" id="PF04672">
    <property type="entry name" value="Methyltransf_19"/>
    <property type="match status" value="1"/>
</dbReference>
<comment type="caution">
    <text evidence="2">The sequence shown here is derived from an EMBL/GenBank/DDBJ whole genome shotgun (WGS) entry which is preliminary data.</text>
</comment>
<protein>
    <recommendedName>
        <fullName evidence="4">SAM-dependent methyltransferase</fullName>
    </recommendedName>
</protein>
<gene>
    <name evidence="2" type="ORF">C1I98_35885</name>
</gene>